<evidence type="ECO:0000313" key="4">
    <source>
        <dbReference type="EMBL" id="EXJ60840.1"/>
    </source>
</evidence>
<feature type="domain" description="DUF4048" evidence="3">
    <location>
        <begin position="131"/>
        <end position="277"/>
    </location>
</feature>
<evidence type="ECO:0000313" key="5">
    <source>
        <dbReference type="Proteomes" id="UP000019473"/>
    </source>
</evidence>
<gene>
    <name evidence="4" type="ORF">A1O7_04993</name>
</gene>
<feature type="compositionally biased region" description="Polar residues" evidence="2">
    <location>
        <begin position="318"/>
        <end position="330"/>
    </location>
</feature>
<feature type="region of interest" description="Disordered" evidence="2">
    <location>
        <begin position="247"/>
        <end position="379"/>
    </location>
</feature>
<feature type="coiled-coil region" evidence="1">
    <location>
        <begin position="25"/>
        <end position="59"/>
    </location>
</feature>
<sequence length="424" mass="47125">MSPDAGTQPQDKSKARGSGEFLTLLAAQERKVLELKEELQRAEADLQTLKKQWAAYEANKKRDELRHVKKLQPMALDDVAGSETPAPEEDVDEERRRKRALVERNHASHATNGGFGLSRKGSKRIFEGGRHTRTLSLLSPTCTKSIIKAAEDTKATANDSTELESEHNQKPSLSRMPTLDGLISGDALPLGFGKTYKDLAAHRRSLPPVAADLLVKQGKHVYDGVRDGLWTFFEDIRQATVGEEGINGTAAQQRPVRHNQRKPTSRPSVKTGMRNTKDSMDASTPQPKEKSFWNEFGLDTPQHNSSTSSKPAEKPNGHVQQKSSTDSSKPPSLLPDLNDNDEVEDSWDAWESPMSNKVSNMAPNEEATNTKSGGLPWPEMQRVTPKLTRTISDLMKEWDSNQNDSTDMNGVRERQTHILDSPHI</sequence>
<dbReference type="GeneID" id="19179578"/>
<dbReference type="VEuPathDB" id="FungiDB:A1O7_04993"/>
<feature type="compositionally biased region" description="Acidic residues" evidence="2">
    <location>
        <begin position="338"/>
        <end position="348"/>
    </location>
</feature>
<feature type="region of interest" description="Disordered" evidence="2">
    <location>
        <begin position="396"/>
        <end position="424"/>
    </location>
</feature>
<reference evidence="4 5" key="1">
    <citation type="submission" date="2013-03" db="EMBL/GenBank/DDBJ databases">
        <title>The Genome Sequence of Cladophialophora yegresii CBS 114405.</title>
        <authorList>
            <consortium name="The Broad Institute Genomics Platform"/>
            <person name="Cuomo C."/>
            <person name="de Hoog S."/>
            <person name="Gorbushina A."/>
            <person name="Walker B."/>
            <person name="Young S.K."/>
            <person name="Zeng Q."/>
            <person name="Gargeya S."/>
            <person name="Fitzgerald M."/>
            <person name="Haas B."/>
            <person name="Abouelleil A."/>
            <person name="Allen A.W."/>
            <person name="Alvarado L."/>
            <person name="Arachchi H.M."/>
            <person name="Berlin A.M."/>
            <person name="Chapman S.B."/>
            <person name="Gainer-Dewar J."/>
            <person name="Goldberg J."/>
            <person name="Griggs A."/>
            <person name="Gujja S."/>
            <person name="Hansen M."/>
            <person name="Howarth C."/>
            <person name="Imamovic A."/>
            <person name="Ireland A."/>
            <person name="Larimer J."/>
            <person name="McCowan C."/>
            <person name="Murphy C."/>
            <person name="Pearson M."/>
            <person name="Poon T.W."/>
            <person name="Priest M."/>
            <person name="Roberts A."/>
            <person name="Saif S."/>
            <person name="Shea T."/>
            <person name="Sisk P."/>
            <person name="Sykes S."/>
            <person name="Wortman J."/>
            <person name="Nusbaum C."/>
            <person name="Birren B."/>
        </authorList>
    </citation>
    <scope>NUCLEOTIDE SEQUENCE [LARGE SCALE GENOMIC DNA]</scope>
    <source>
        <strain evidence="4 5">CBS 114405</strain>
    </source>
</reference>
<evidence type="ECO:0000256" key="2">
    <source>
        <dbReference type="SAM" id="MobiDB-lite"/>
    </source>
</evidence>
<keyword evidence="1" id="KW-0175">Coiled coil</keyword>
<organism evidence="4 5">
    <name type="scientific">Cladophialophora yegresii CBS 114405</name>
    <dbReference type="NCBI Taxonomy" id="1182544"/>
    <lineage>
        <taxon>Eukaryota</taxon>
        <taxon>Fungi</taxon>
        <taxon>Dikarya</taxon>
        <taxon>Ascomycota</taxon>
        <taxon>Pezizomycotina</taxon>
        <taxon>Eurotiomycetes</taxon>
        <taxon>Chaetothyriomycetidae</taxon>
        <taxon>Chaetothyriales</taxon>
        <taxon>Herpotrichiellaceae</taxon>
        <taxon>Cladophialophora</taxon>
    </lineage>
</organism>
<feature type="region of interest" description="Disordered" evidence="2">
    <location>
        <begin position="153"/>
        <end position="176"/>
    </location>
</feature>
<dbReference type="RefSeq" id="XP_007757193.1">
    <property type="nucleotide sequence ID" value="XM_007759003.1"/>
</dbReference>
<keyword evidence="5" id="KW-1185">Reference proteome</keyword>
<dbReference type="InterPro" id="IPR025122">
    <property type="entry name" value="DUF4048"/>
</dbReference>
<protein>
    <recommendedName>
        <fullName evidence="3">DUF4048 domain-containing protein</fullName>
    </recommendedName>
</protein>
<feature type="compositionally biased region" description="Polar residues" evidence="2">
    <location>
        <begin position="353"/>
        <end position="372"/>
    </location>
</feature>
<evidence type="ECO:0000259" key="3">
    <source>
        <dbReference type="Pfam" id="PF13257"/>
    </source>
</evidence>
<feature type="compositionally biased region" description="Polar residues" evidence="2">
    <location>
        <begin position="301"/>
        <end position="310"/>
    </location>
</feature>
<proteinExistence type="predicted"/>
<dbReference type="HOGENOM" id="CLU_016967_3_0_1"/>
<dbReference type="Proteomes" id="UP000019473">
    <property type="component" value="Unassembled WGS sequence"/>
</dbReference>
<evidence type="ECO:0000256" key="1">
    <source>
        <dbReference type="SAM" id="Coils"/>
    </source>
</evidence>
<dbReference type="eggNOG" id="ENOG502S19N">
    <property type="taxonomic scope" value="Eukaryota"/>
</dbReference>
<feature type="compositionally biased region" description="Basic residues" evidence="2">
    <location>
        <begin position="255"/>
        <end position="264"/>
    </location>
</feature>
<dbReference type="Pfam" id="PF13257">
    <property type="entry name" value="DUF4048"/>
    <property type="match status" value="1"/>
</dbReference>
<comment type="caution">
    <text evidence="4">The sequence shown here is derived from an EMBL/GenBank/DDBJ whole genome shotgun (WGS) entry which is preliminary data.</text>
</comment>
<feature type="region of interest" description="Disordered" evidence="2">
    <location>
        <begin position="76"/>
        <end position="97"/>
    </location>
</feature>
<dbReference type="AlphaFoldDB" id="W9W783"/>
<accession>W9W783</accession>
<dbReference type="EMBL" id="AMGW01000003">
    <property type="protein sequence ID" value="EXJ60840.1"/>
    <property type="molecule type" value="Genomic_DNA"/>
</dbReference>
<dbReference type="OrthoDB" id="4097086at2759"/>
<feature type="compositionally biased region" description="Basic and acidic residues" evidence="2">
    <location>
        <begin position="410"/>
        <end position="424"/>
    </location>
</feature>
<name>W9W783_9EURO</name>